<sequence length="108" mass="12304">MSVIYLESVAEWFRFTDTPAGRGCLSLPVGRRNKTALLGDLNQCIDEREFQRLHHMDKHALDEVRQTSFVPLLSEIEAWLQAFDAIGGRMLPSIKSKTDETKRLIDGD</sequence>
<dbReference type="Proteomes" id="UP000238163">
    <property type="component" value="Unassembled WGS sequence"/>
</dbReference>
<gene>
    <name evidence="1" type="ORF">COR51_25650</name>
</gene>
<accession>A0ABX5D854</accession>
<proteinExistence type="predicted"/>
<name>A0ABX5D854_9VIBR</name>
<keyword evidence="2" id="KW-1185">Reference proteome</keyword>
<reference evidence="1 2" key="2">
    <citation type="submission" date="2018-03" db="EMBL/GenBank/DDBJ databases">
        <title>Genetic Diversity and Phenotypic Plasticity of AHL Mediated Quorum Sensing in Environmental Strains of Vibrio mediterranei.</title>
        <authorList>
            <person name="Lantoine F."/>
            <person name="Vouve F."/>
        </authorList>
    </citation>
    <scope>NUCLEOTIDE SEQUENCE [LARGE SCALE GENOMIC DNA]</scope>
    <source>
        <strain evidence="1 2">17LN0615E</strain>
    </source>
</reference>
<dbReference type="RefSeq" id="WP_096444317.1">
    <property type="nucleotide sequence ID" value="NZ_NWTN01000035.1"/>
</dbReference>
<reference evidence="1 2" key="1">
    <citation type="submission" date="2017-09" db="EMBL/GenBank/DDBJ databases">
        <authorList>
            <person name="Girard L."/>
            <person name="Lami R."/>
            <person name="Suzuki M."/>
            <person name="Baudart J."/>
        </authorList>
    </citation>
    <scope>NUCLEOTIDE SEQUENCE [LARGE SCALE GENOMIC DNA]</scope>
    <source>
        <strain evidence="1 2">17LN0615E</strain>
    </source>
</reference>
<protein>
    <submittedName>
        <fullName evidence="1">Uncharacterized protein</fullName>
    </submittedName>
</protein>
<organism evidence="1 2">
    <name type="scientific">Vibrio mediterranei</name>
    <dbReference type="NCBI Taxonomy" id="689"/>
    <lineage>
        <taxon>Bacteria</taxon>
        <taxon>Pseudomonadati</taxon>
        <taxon>Pseudomonadota</taxon>
        <taxon>Gammaproteobacteria</taxon>
        <taxon>Vibrionales</taxon>
        <taxon>Vibrionaceae</taxon>
        <taxon>Vibrio</taxon>
    </lineage>
</organism>
<evidence type="ECO:0000313" key="2">
    <source>
        <dbReference type="Proteomes" id="UP000238163"/>
    </source>
</evidence>
<dbReference type="EMBL" id="NWTN01000035">
    <property type="protein sequence ID" value="PRQ64771.1"/>
    <property type="molecule type" value="Genomic_DNA"/>
</dbReference>
<comment type="caution">
    <text evidence="1">The sequence shown here is derived from an EMBL/GenBank/DDBJ whole genome shotgun (WGS) entry which is preliminary data.</text>
</comment>
<evidence type="ECO:0000313" key="1">
    <source>
        <dbReference type="EMBL" id="PRQ64771.1"/>
    </source>
</evidence>